<evidence type="ECO:0000313" key="3">
    <source>
        <dbReference type="EMBL" id="KAF9405909.1"/>
    </source>
</evidence>
<feature type="compositionally biased region" description="Low complexity" evidence="1">
    <location>
        <begin position="119"/>
        <end position="128"/>
    </location>
</feature>
<reference evidence="3" key="1">
    <citation type="submission" date="2020-08" db="EMBL/GenBank/DDBJ databases">
        <title>Spodoptera exigua strain:BAW_Kor-Di-RS1 Genome sequencing and assembly.</title>
        <authorList>
            <person name="Kim J."/>
            <person name="Nam H.Y."/>
            <person name="Kwon M."/>
            <person name="Choi J.H."/>
            <person name="Cho S.R."/>
            <person name="Kim G.-H."/>
        </authorList>
    </citation>
    <scope>NUCLEOTIDE SEQUENCE</scope>
    <source>
        <strain evidence="3">BAW_Kor-Di-RS1</strain>
        <tissue evidence="3">Whole-body</tissue>
    </source>
</reference>
<gene>
    <name evidence="3" type="ORF">HW555_013535</name>
</gene>
<keyword evidence="2" id="KW-0812">Transmembrane</keyword>
<organism evidence="3 4">
    <name type="scientific">Spodoptera exigua</name>
    <name type="common">Beet armyworm</name>
    <name type="synonym">Noctua fulgens</name>
    <dbReference type="NCBI Taxonomy" id="7107"/>
    <lineage>
        <taxon>Eukaryota</taxon>
        <taxon>Metazoa</taxon>
        <taxon>Ecdysozoa</taxon>
        <taxon>Arthropoda</taxon>
        <taxon>Hexapoda</taxon>
        <taxon>Insecta</taxon>
        <taxon>Pterygota</taxon>
        <taxon>Neoptera</taxon>
        <taxon>Endopterygota</taxon>
        <taxon>Lepidoptera</taxon>
        <taxon>Glossata</taxon>
        <taxon>Ditrysia</taxon>
        <taxon>Noctuoidea</taxon>
        <taxon>Noctuidae</taxon>
        <taxon>Amphipyrinae</taxon>
        <taxon>Spodoptera</taxon>
    </lineage>
</organism>
<keyword evidence="2" id="KW-0472">Membrane</keyword>
<proteinExistence type="predicted"/>
<feature type="transmembrane region" description="Helical" evidence="2">
    <location>
        <begin position="30"/>
        <end position="56"/>
    </location>
</feature>
<feature type="transmembrane region" description="Helical" evidence="2">
    <location>
        <begin position="226"/>
        <end position="253"/>
    </location>
</feature>
<evidence type="ECO:0000256" key="1">
    <source>
        <dbReference type="SAM" id="MobiDB-lite"/>
    </source>
</evidence>
<evidence type="ECO:0000256" key="2">
    <source>
        <dbReference type="SAM" id="Phobius"/>
    </source>
</evidence>
<sequence length="311" mass="32709">MATTVVVGGVLHSPDGAVGFVEGVRALHDITVAGLLLGLVVTGVAVGYGVVVLVFGRELRRERRGRRLGRGQRGRRQRERGGRRRQGRRGRRLLGQRRLRVGLAGHDGLCFGKRRQQLRSSGQEQLGRQRQRGRRGKPLGPRQQRAGQTGRGARCSGRRQRQRRSSALGRAGDQPGTPPLNHTELQPSSKNCIATVVVGGVLHSPDGAVGFVEGVRSPHNITVAGLLLGLVVTGVAVGYGVVVLVFGVSLVSYDGSGVVSNWGGGSVVGDSGSGVVGDGRGGMVGDCWGSDGYALGWLVMTYNVLGRHGSS</sequence>
<dbReference type="AlphaFoldDB" id="A0A835G3Y7"/>
<feature type="region of interest" description="Disordered" evidence="1">
    <location>
        <begin position="112"/>
        <end position="186"/>
    </location>
</feature>
<feature type="region of interest" description="Disordered" evidence="1">
    <location>
        <begin position="66"/>
        <end position="97"/>
    </location>
</feature>
<evidence type="ECO:0000313" key="4">
    <source>
        <dbReference type="Proteomes" id="UP000648187"/>
    </source>
</evidence>
<accession>A0A835G3Y7</accession>
<comment type="caution">
    <text evidence="3">The sequence shown here is derived from an EMBL/GenBank/DDBJ whole genome shotgun (WGS) entry which is preliminary data.</text>
</comment>
<name>A0A835G3Y7_SPOEX</name>
<feature type="compositionally biased region" description="Low complexity" evidence="1">
    <location>
        <begin position="138"/>
        <end position="155"/>
    </location>
</feature>
<keyword evidence="4" id="KW-1185">Reference proteome</keyword>
<dbReference type="Proteomes" id="UP000648187">
    <property type="component" value="Unassembled WGS sequence"/>
</dbReference>
<protein>
    <submittedName>
        <fullName evidence="3">Uncharacterized protein</fullName>
    </submittedName>
</protein>
<dbReference type="EMBL" id="JACKWZ010000664">
    <property type="protein sequence ID" value="KAF9405909.1"/>
    <property type="molecule type" value="Genomic_DNA"/>
</dbReference>
<keyword evidence="2" id="KW-1133">Transmembrane helix</keyword>